<dbReference type="Gene3D" id="3.30.160.60">
    <property type="entry name" value="Classic Zinc Finger"/>
    <property type="match status" value="5"/>
</dbReference>
<name>A0AAQ4DZB8_AMBAM</name>
<feature type="domain" description="C2H2-type" evidence="3">
    <location>
        <begin position="670"/>
        <end position="693"/>
    </location>
</feature>
<feature type="compositionally biased region" description="Low complexity" evidence="2">
    <location>
        <begin position="505"/>
        <end position="519"/>
    </location>
</feature>
<sequence length="1431" mass="154604">MSPPPRDMSPPAAPCHADVAGGSGDEDPLAYQTDPGRTGADEPRAKKRRKQSNPVRYHTSPVVLPEGPDDLVVAAATDPVGTPTDEECVEDMPPSTRSPAAESDDTVVDTGVLNLETSKRRRRDDSNGESSEASPLRCHHCSAGFATDDQLRLHIEEEHVQKLLEKQLQQQASYNRAFAAAAAAAAAAAGDKNSGSTSSLEMQNPPPFLDRKPTVSETAEFAKNHPFPFPAMPPLIPISQSGNEVKPGSLPVPLGMFPNPMAPFLFPVLQQGQNASTPIPNGSAAPSGNMRIFNPEAFCELCNKEFCNKYFLKTHKANKHGIYSVESLVSSPYAPGFFPPGLSGSPSMQLMLQGPMSDPSMAGRQGIINMESFCEICQKEFCNKYFLKKHKQKIHGIVDPAMQHQQQQPPQQQQPQQQQQQQQPQQQGSSCDNSADRKTSTSPTGITTTEPAGIAAGPASDKNSGPPEQQPPPSDPFRMDFSSLYPGVNGRFSMPSLTPPTGTMVTSASSNSPIVSSSVGGDPKSLPAFFNQNSSSSTESGSTTVFTPEKLREMGVINAEAFCEICCKEFCNKYFLRTHKQNKHGIPATDPPLKGSSALSQPHQHALPHHPMLPPAVSMATPTCAAGMMTPQETPENLTAPSRTAGGGTSPESAVLKSTFASDFEPTADLTCEICNRPFSSQYLLKMHKFYTHNVPYVKEEDEESKPPSPSGGNNSQLRCPPPREDLMRMGRQSEASGGGGASCHTEDAASQDLQKLQSMIRDLTASIANENKVVCNVCRTEFDNKYFLRAHMMNEHGVLLNEDGSSLAPGSSSPASAGTAATQQQRGPGELPPPPFSGVAFPTPVFDSEAFCEICQKEFCSKYFLKTHKQNIHGINVDIDMSSTPKKDDAGQTKNTAGKMSGALVPVPPPPLLSLPMPSMATPDKSRSQVTGRNYCNICNKELCNKYFMKTHMLKMHGINLDEHPADAARNSIIGGVTCEICQKELCSKYFLKVHKQNTHGIIEDPAKENSNHSSVGGSTSDRGELPSTFQPGEVSDSSNRSFNHYTEICPLCDRRFKSIKWLKTHMVNDHSDMLKENVYSRMDSVPPGAAKLCIICGQGFPDKVALQIHLIKDHRTTSEELGLMNSSSPAAAASDPLAVVAQDTVKLNGAAPPHPADRAAHLFKRPGLASALGGSGSTRIYHCSYCVYSTRWLSNLYAHEKRHTGVNLEGEKRFVCRICHRAYRYNHSLQRHLLNHRAAGLASAGMASSAAACARPPKTSQEQPQDLSADPARAPSSTHAAVQAEALPLQQRPVKSGRPFRCRICGFATRAWNILKIHIMKQHQDEAAEEKSVGSQPDVSGPTAASTTDDEGKPTRTPTPTKTAGQLPMTYAMPQSPPSAGTFIMQPFLIAQPESEDAKNDTFVPSLVYLPVCQKVSQPMTVAFTLTPA</sequence>
<organism evidence="4 5">
    <name type="scientific">Amblyomma americanum</name>
    <name type="common">Lone star tick</name>
    <dbReference type="NCBI Taxonomy" id="6943"/>
    <lineage>
        <taxon>Eukaryota</taxon>
        <taxon>Metazoa</taxon>
        <taxon>Ecdysozoa</taxon>
        <taxon>Arthropoda</taxon>
        <taxon>Chelicerata</taxon>
        <taxon>Arachnida</taxon>
        <taxon>Acari</taxon>
        <taxon>Parasitiformes</taxon>
        <taxon>Ixodida</taxon>
        <taxon>Ixodoidea</taxon>
        <taxon>Ixodidae</taxon>
        <taxon>Amblyomminae</taxon>
        <taxon>Amblyomma</taxon>
    </lineage>
</organism>
<feature type="region of interest" description="Disordered" evidence="2">
    <location>
        <begin position="1328"/>
        <end position="1371"/>
    </location>
</feature>
<dbReference type="Proteomes" id="UP001321473">
    <property type="component" value="Unassembled WGS sequence"/>
</dbReference>
<reference evidence="4 5" key="1">
    <citation type="journal article" date="2023" name="Arcadia Sci">
        <title>De novo assembly of a long-read Amblyomma americanum tick genome.</title>
        <authorList>
            <person name="Chou S."/>
            <person name="Poskanzer K.E."/>
            <person name="Rollins M."/>
            <person name="Thuy-Boun P.S."/>
        </authorList>
    </citation>
    <scope>NUCLEOTIDE SEQUENCE [LARGE SCALE GENOMIC DNA]</scope>
    <source>
        <strain evidence="4">F_SG_1</strain>
        <tissue evidence="4">Salivary glands</tissue>
    </source>
</reference>
<feature type="region of interest" description="Disordered" evidence="2">
    <location>
        <begin position="884"/>
        <end position="904"/>
    </location>
</feature>
<feature type="region of interest" description="Disordered" evidence="2">
    <location>
        <begin position="804"/>
        <end position="840"/>
    </location>
</feature>
<dbReference type="EMBL" id="JARKHS020024947">
    <property type="protein sequence ID" value="KAK8767808.1"/>
    <property type="molecule type" value="Genomic_DNA"/>
</dbReference>
<feature type="region of interest" description="Disordered" evidence="2">
    <location>
        <begin position="699"/>
        <end position="750"/>
    </location>
</feature>
<evidence type="ECO:0000313" key="5">
    <source>
        <dbReference type="Proteomes" id="UP001321473"/>
    </source>
</evidence>
<feature type="region of interest" description="Disordered" evidence="2">
    <location>
        <begin position="1254"/>
        <end position="1292"/>
    </location>
</feature>
<feature type="compositionally biased region" description="Low complexity" evidence="2">
    <location>
        <begin position="405"/>
        <end position="427"/>
    </location>
</feature>
<feature type="domain" description="C2H2-type" evidence="3">
    <location>
        <begin position="1183"/>
        <end position="1210"/>
    </location>
</feature>
<feature type="region of interest" description="Disordered" evidence="2">
    <location>
        <begin position="402"/>
        <end position="485"/>
    </location>
</feature>
<evidence type="ECO:0000259" key="3">
    <source>
        <dbReference type="PROSITE" id="PS50157"/>
    </source>
</evidence>
<feature type="domain" description="C2H2-type" evidence="3">
    <location>
        <begin position="372"/>
        <end position="400"/>
    </location>
</feature>
<dbReference type="PANTHER" id="PTHR21190:SF1">
    <property type="entry name" value="GH10077P"/>
    <property type="match status" value="1"/>
</dbReference>
<evidence type="ECO:0000256" key="1">
    <source>
        <dbReference type="PROSITE-ProRule" id="PRU00042"/>
    </source>
</evidence>
<feature type="region of interest" description="Disordered" evidence="2">
    <location>
        <begin position="501"/>
        <end position="520"/>
    </location>
</feature>
<dbReference type="PROSITE" id="PS00028">
    <property type="entry name" value="ZINC_FINGER_C2H2_1"/>
    <property type="match status" value="11"/>
</dbReference>
<feature type="compositionally biased region" description="Polar residues" evidence="2">
    <location>
        <begin position="1029"/>
        <end position="1040"/>
    </location>
</feature>
<feature type="compositionally biased region" description="Low complexity" evidence="2">
    <location>
        <begin position="805"/>
        <end position="830"/>
    </location>
</feature>
<keyword evidence="1" id="KW-0862">Zinc</keyword>
<feature type="domain" description="C2H2-type" evidence="3">
    <location>
        <begin position="1216"/>
        <end position="1238"/>
    </location>
</feature>
<dbReference type="SUPFAM" id="SSF57667">
    <property type="entry name" value="beta-beta-alpha zinc fingers"/>
    <property type="match status" value="2"/>
</dbReference>
<keyword evidence="1" id="KW-0479">Metal-binding</keyword>
<feature type="compositionally biased region" description="Polar residues" evidence="2">
    <location>
        <begin position="631"/>
        <end position="642"/>
    </location>
</feature>
<dbReference type="InterPro" id="IPR013087">
    <property type="entry name" value="Znf_C2H2_type"/>
</dbReference>
<feature type="compositionally biased region" description="Polar residues" evidence="2">
    <location>
        <begin position="1013"/>
        <end position="1022"/>
    </location>
</feature>
<evidence type="ECO:0000313" key="4">
    <source>
        <dbReference type="EMBL" id="KAK8767808.1"/>
    </source>
</evidence>
<dbReference type="PROSITE" id="PS50157">
    <property type="entry name" value="ZINC_FINGER_C2H2_2"/>
    <property type="match status" value="4"/>
</dbReference>
<dbReference type="SMART" id="SM00355">
    <property type="entry name" value="ZnF_C2H2"/>
    <property type="match status" value="14"/>
</dbReference>
<comment type="caution">
    <text evidence="4">The sequence shown here is derived from an EMBL/GenBank/DDBJ whole genome shotgun (WGS) entry which is preliminary data.</text>
</comment>
<dbReference type="PANTHER" id="PTHR21190">
    <property type="entry name" value="GH10077P"/>
    <property type="match status" value="1"/>
</dbReference>
<feature type="region of interest" description="Disordered" evidence="2">
    <location>
        <begin position="1"/>
        <end position="136"/>
    </location>
</feature>
<feature type="compositionally biased region" description="Pro residues" evidence="2">
    <location>
        <begin position="1"/>
        <end position="13"/>
    </location>
</feature>
<feature type="region of interest" description="Disordered" evidence="2">
    <location>
        <begin position="586"/>
        <end position="611"/>
    </location>
</feature>
<keyword evidence="1" id="KW-0863">Zinc-finger</keyword>
<protein>
    <recommendedName>
        <fullName evidence="3">C2H2-type domain-containing protein</fullName>
    </recommendedName>
</protein>
<feature type="region of interest" description="Disordered" evidence="2">
    <location>
        <begin position="1004"/>
        <end position="1040"/>
    </location>
</feature>
<dbReference type="InterPro" id="IPR036236">
    <property type="entry name" value="Znf_C2H2_sf"/>
</dbReference>
<dbReference type="GO" id="GO:0008270">
    <property type="term" value="F:zinc ion binding"/>
    <property type="evidence" value="ECO:0007669"/>
    <property type="project" value="UniProtKB-KW"/>
</dbReference>
<gene>
    <name evidence="4" type="ORF">V5799_005411</name>
</gene>
<accession>A0AAQ4DZB8</accession>
<evidence type="ECO:0000256" key="2">
    <source>
        <dbReference type="SAM" id="MobiDB-lite"/>
    </source>
</evidence>
<feature type="compositionally biased region" description="Polar residues" evidence="2">
    <location>
        <begin position="1335"/>
        <end position="1349"/>
    </location>
</feature>
<proteinExistence type="predicted"/>
<feature type="compositionally biased region" description="Low complexity" evidence="2">
    <location>
        <begin position="440"/>
        <end position="449"/>
    </location>
</feature>
<keyword evidence="5" id="KW-1185">Reference proteome</keyword>
<feature type="region of interest" description="Disordered" evidence="2">
    <location>
        <begin position="627"/>
        <end position="653"/>
    </location>
</feature>